<keyword evidence="3" id="KW-1185">Reference proteome</keyword>
<evidence type="ECO:0000313" key="2">
    <source>
        <dbReference type="EMBL" id="SGY29949.1"/>
    </source>
</evidence>
<accession>A0A2X0M2B3</accession>
<gene>
    <name evidence="2" type="primary">BQ5605_C002g01100</name>
    <name evidence="2" type="ORF">BQ5605_C002G01100</name>
</gene>
<sequence length="191" mass="20919">MDSSKNNESCNESCKKDPKQCLPVIPKSSSTEIVDACIGNADFWGEVEVLHLSVSSSLCLTFRPYTNSGTVQAQINLLLLAAADRMTETERAKAQGFADRLLGVVDGSANKTEDYRGPTGASPAGDHEEQIRVNQTRFFIPSPRSNWTIFQQAKKSRILPRWSNSRAQKSAGGSVNDMVLDVMPGDAQTFY</sequence>
<organism evidence="2 3">
    <name type="scientific">Microbotryum silenes-dioicae</name>
    <dbReference type="NCBI Taxonomy" id="796604"/>
    <lineage>
        <taxon>Eukaryota</taxon>
        <taxon>Fungi</taxon>
        <taxon>Dikarya</taxon>
        <taxon>Basidiomycota</taxon>
        <taxon>Pucciniomycotina</taxon>
        <taxon>Microbotryomycetes</taxon>
        <taxon>Microbotryales</taxon>
        <taxon>Microbotryaceae</taxon>
        <taxon>Microbotryum</taxon>
    </lineage>
</organism>
<protein>
    <submittedName>
        <fullName evidence="2">BQ5605_C002g01100 protein</fullName>
    </submittedName>
</protein>
<dbReference type="Proteomes" id="UP000249464">
    <property type="component" value="Unassembled WGS sequence"/>
</dbReference>
<evidence type="ECO:0000313" key="3">
    <source>
        <dbReference type="Proteomes" id="UP000249464"/>
    </source>
</evidence>
<reference evidence="2 3" key="1">
    <citation type="submission" date="2016-11" db="EMBL/GenBank/DDBJ databases">
        <authorList>
            <person name="Jaros S."/>
            <person name="Januszkiewicz K."/>
            <person name="Wedrychowicz H."/>
        </authorList>
    </citation>
    <scope>NUCLEOTIDE SEQUENCE [LARGE SCALE GENOMIC DNA]</scope>
</reference>
<dbReference type="AlphaFoldDB" id="A0A2X0M2B3"/>
<feature type="region of interest" description="Disordered" evidence="1">
    <location>
        <begin position="109"/>
        <end position="128"/>
    </location>
</feature>
<proteinExistence type="predicted"/>
<dbReference type="EMBL" id="FQNC01000041">
    <property type="protein sequence ID" value="SGY29949.1"/>
    <property type="molecule type" value="Genomic_DNA"/>
</dbReference>
<name>A0A2X0M2B3_9BASI</name>
<evidence type="ECO:0000256" key="1">
    <source>
        <dbReference type="SAM" id="MobiDB-lite"/>
    </source>
</evidence>